<dbReference type="InterPro" id="IPR043128">
    <property type="entry name" value="Rev_trsase/Diguanyl_cyclase"/>
</dbReference>
<dbReference type="AlphaFoldDB" id="A0A8H9D957"/>
<keyword evidence="6 8" id="KW-0472">Membrane</keyword>
<dbReference type="Gene3D" id="3.30.450.20">
    <property type="entry name" value="PAS domain"/>
    <property type="match status" value="1"/>
</dbReference>
<dbReference type="NCBIfam" id="TIGR00254">
    <property type="entry name" value="GGDEF"/>
    <property type="match status" value="1"/>
</dbReference>
<dbReference type="InterPro" id="IPR050469">
    <property type="entry name" value="Diguanylate_Cyclase"/>
</dbReference>
<dbReference type="GO" id="GO:0007165">
    <property type="term" value="P:signal transduction"/>
    <property type="evidence" value="ECO:0007669"/>
    <property type="project" value="InterPro"/>
</dbReference>
<dbReference type="InterPro" id="IPR000160">
    <property type="entry name" value="GGDEF_dom"/>
</dbReference>
<dbReference type="EMBL" id="CAJNAP010000012">
    <property type="protein sequence ID" value="CAE6501876.1"/>
    <property type="molecule type" value="Genomic_DNA"/>
</dbReference>
<dbReference type="CDD" id="cd06225">
    <property type="entry name" value="HAMP"/>
    <property type="match status" value="1"/>
</dbReference>
<dbReference type="GO" id="GO:0005886">
    <property type="term" value="C:plasma membrane"/>
    <property type="evidence" value="ECO:0007669"/>
    <property type="project" value="UniProtKB-SubCell"/>
</dbReference>
<evidence type="ECO:0000259" key="10">
    <source>
        <dbReference type="PROSITE" id="PS50887"/>
    </source>
</evidence>
<dbReference type="EC" id="2.7.7.65" evidence="2"/>
<dbReference type="Pfam" id="PF00990">
    <property type="entry name" value="GGDEF"/>
    <property type="match status" value="1"/>
</dbReference>
<name>A0A8H9D957_9PROT</name>
<dbReference type="PANTHER" id="PTHR45138">
    <property type="entry name" value="REGULATORY COMPONENTS OF SENSORY TRANSDUCTION SYSTEM"/>
    <property type="match status" value="1"/>
</dbReference>
<evidence type="ECO:0000256" key="4">
    <source>
        <dbReference type="ARBA" id="ARBA00022692"/>
    </source>
</evidence>
<evidence type="ECO:0000256" key="1">
    <source>
        <dbReference type="ARBA" id="ARBA00004651"/>
    </source>
</evidence>
<dbReference type="Pfam" id="PF00672">
    <property type="entry name" value="HAMP"/>
    <property type="match status" value="1"/>
</dbReference>
<dbReference type="FunFam" id="3.30.70.270:FF:000001">
    <property type="entry name" value="Diguanylate cyclase domain protein"/>
    <property type="match status" value="1"/>
</dbReference>
<feature type="transmembrane region" description="Helical" evidence="8">
    <location>
        <begin position="293"/>
        <end position="313"/>
    </location>
</feature>
<keyword evidence="5 8" id="KW-1133">Transmembrane helix</keyword>
<dbReference type="GO" id="GO:1902201">
    <property type="term" value="P:negative regulation of bacterial-type flagellum-dependent cell motility"/>
    <property type="evidence" value="ECO:0007669"/>
    <property type="project" value="TreeGrafter"/>
</dbReference>
<dbReference type="GO" id="GO:0052621">
    <property type="term" value="F:diguanylate cyclase activity"/>
    <property type="evidence" value="ECO:0007669"/>
    <property type="project" value="UniProtKB-EC"/>
</dbReference>
<dbReference type="Pfam" id="PF02743">
    <property type="entry name" value="dCache_1"/>
    <property type="match status" value="1"/>
</dbReference>
<dbReference type="GO" id="GO:0043709">
    <property type="term" value="P:cell adhesion involved in single-species biofilm formation"/>
    <property type="evidence" value="ECO:0007669"/>
    <property type="project" value="TreeGrafter"/>
</dbReference>
<dbReference type="RefSeq" id="WP_239654149.1">
    <property type="nucleotide sequence ID" value="NZ_CAJNAP010000012.1"/>
</dbReference>
<comment type="catalytic activity">
    <reaction evidence="7">
        <text>2 GTP = 3',3'-c-di-GMP + 2 diphosphate</text>
        <dbReference type="Rhea" id="RHEA:24898"/>
        <dbReference type="ChEBI" id="CHEBI:33019"/>
        <dbReference type="ChEBI" id="CHEBI:37565"/>
        <dbReference type="ChEBI" id="CHEBI:58805"/>
        <dbReference type="EC" id="2.7.7.65"/>
    </reaction>
</comment>
<evidence type="ECO:0000256" key="7">
    <source>
        <dbReference type="ARBA" id="ARBA00034247"/>
    </source>
</evidence>
<comment type="subcellular location">
    <subcellularLocation>
        <location evidence="1">Cell membrane</location>
        <topology evidence="1">Multi-pass membrane protein</topology>
    </subcellularLocation>
</comment>
<comment type="caution">
    <text evidence="11">The sequence shown here is derived from an EMBL/GenBank/DDBJ whole genome shotgun (WGS) entry which is preliminary data.</text>
</comment>
<evidence type="ECO:0000256" key="5">
    <source>
        <dbReference type="ARBA" id="ARBA00022989"/>
    </source>
</evidence>
<dbReference type="PROSITE" id="PS50885">
    <property type="entry name" value="HAMP"/>
    <property type="match status" value="1"/>
</dbReference>
<dbReference type="SUPFAM" id="SSF55073">
    <property type="entry name" value="Nucleotide cyclase"/>
    <property type="match status" value="1"/>
</dbReference>
<dbReference type="InterPro" id="IPR033479">
    <property type="entry name" value="dCache_1"/>
</dbReference>
<evidence type="ECO:0000256" key="6">
    <source>
        <dbReference type="ARBA" id="ARBA00023136"/>
    </source>
</evidence>
<keyword evidence="4 8" id="KW-0812">Transmembrane</keyword>
<organism evidence="11 12">
    <name type="scientific">Nitrosomonas nitrosa</name>
    <dbReference type="NCBI Taxonomy" id="52442"/>
    <lineage>
        <taxon>Bacteria</taxon>
        <taxon>Pseudomonadati</taxon>
        <taxon>Pseudomonadota</taxon>
        <taxon>Betaproteobacteria</taxon>
        <taxon>Nitrosomonadales</taxon>
        <taxon>Nitrosomonadaceae</taxon>
        <taxon>Nitrosomonas</taxon>
    </lineage>
</organism>
<sequence>MKSIKNKIITFSVIATLIPSLALGLLSFRQNEELVSHNVTRELRALARNVSRELDLWVNENDQAIRAISVSSLIINSLSAMQHYTAANDAEKTEQVLAHFLRSVQAKLGSILELTVADATGRVIASSVSDPDIGDLSKDWLQRLQQDNWLMEGVWASSLHWNAQYQTAIFNIIVPILSYDDAFIGTIIATLNLGAFRDSMDDTLNPTPGEVVLLSQTGHVLLSSTTDIPPSMAIDEAVLQKLKAKPGELMSFTGLTQPKVIGLFDVPKMLPVTVLVERDYNEIYAAWIRLRNFFLGFVSVLIIIVAAVALYIGRSIVIPLESLIGATRHIVDGDLNVRVDVKQSDEVGQLANMFNLMTDKLQQNHEEIMAANAAMRQQNQMLEALSVTDSMTGLLNRSKLDAVLTDELARFGRNKRPFSVLMIDVDHFKTLNDNLGHIVGDEILIAVAKVLANSIRSVDFAARYGGDEFVVILTETTADAAIKTAERIRMQVAEVGNKLKEHKIVITLSIGISHSLLEDKSPTLLLARVDNALYEAKKAGRDRIHVIF</sequence>
<keyword evidence="3" id="KW-1003">Cell membrane</keyword>
<evidence type="ECO:0000256" key="3">
    <source>
        <dbReference type="ARBA" id="ARBA00022475"/>
    </source>
</evidence>
<evidence type="ECO:0000313" key="12">
    <source>
        <dbReference type="Proteomes" id="UP000601736"/>
    </source>
</evidence>
<dbReference type="SMART" id="SM00267">
    <property type="entry name" value="GGDEF"/>
    <property type="match status" value="1"/>
</dbReference>
<dbReference type="CDD" id="cd01949">
    <property type="entry name" value="GGDEF"/>
    <property type="match status" value="1"/>
</dbReference>
<dbReference type="SUPFAM" id="SSF158472">
    <property type="entry name" value="HAMP domain-like"/>
    <property type="match status" value="1"/>
</dbReference>
<dbReference type="SMART" id="SM00304">
    <property type="entry name" value="HAMP"/>
    <property type="match status" value="1"/>
</dbReference>
<protein>
    <recommendedName>
        <fullName evidence="2">diguanylate cyclase</fullName>
        <ecNumber evidence="2">2.7.7.65</ecNumber>
    </recommendedName>
</protein>
<feature type="domain" description="GGDEF" evidence="10">
    <location>
        <begin position="416"/>
        <end position="548"/>
    </location>
</feature>
<dbReference type="PROSITE" id="PS50887">
    <property type="entry name" value="GGDEF"/>
    <property type="match status" value="1"/>
</dbReference>
<evidence type="ECO:0000256" key="8">
    <source>
        <dbReference type="SAM" id="Phobius"/>
    </source>
</evidence>
<dbReference type="Gene3D" id="3.30.70.270">
    <property type="match status" value="1"/>
</dbReference>
<feature type="domain" description="HAMP" evidence="9">
    <location>
        <begin position="314"/>
        <end position="366"/>
    </location>
</feature>
<dbReference type="InterPro" id="IPR003660">
    <property type="entry name" value="HAMP_dom"/>
</dbReference>
<dbReference type="Gene3D" id="6.10.340.10">
    <property type="match status" value="1"/>
</dbReference>
<evidence type="ECO:0000259" key="9">
    <source>
        <dbReference type="PROSITE" id="PS50885"/>
    </source>
</evidence>
<accession>A0A8H9D957</accession>
<gene>
    <name evidence="11" type="ORF">NMYAN_20130</name>
</gene>
<dbReference type="Proteomes" id="UP000601736">
    <property type="component" value="Unassembled WGS sequence"/>
</dbReference>
<reference evidence="11" key="1">
    <citation type="submission" date="2021-02" db="EMBL/GenBank/DDBJ databases">
        <authorList>
            <person name="Han P."/>
        </authorList>
    </citation>
    <scope>NUCLEOTIDE SEQUENCE</scope>
    <source>
        <strain evidence="11">Nitrosomonas nitrosa 18-3D</strain>
    </source>
</reference>
<evidence type="ECO:0000256" key="2">
    <source>
        <dbReference type="ARBA" id="ARBA00012528"/>
    </source>
</evidence>
<dbReference type="PANTHER" id="PTHR45138:SF9">
    <property type="entry name" value="DIGUANYLATE CYCLASE DGCM-RELATED"/>
    <property type="match status" value="1"/>
</dbReference>
<dbReference type="InterPro" id="IPR029787">
    <property type="entry name" value="Nucleotide_cyclase"/>
</dbReference>
<evidence type="ECO:0000313" key="11">
    <source>
        <dbReference type="EMBL" id="CAE6501876.1"/>
    </source>
</evidence>
<proteinExistence type="predicted"/>